<sequence>MDAFYERVADDRFLSTPYTTGPWDVGAQHAGPPAALLALAAEEAAGRRDELRVARATYEIQRPVPVAPLTVSTRILRDGRSIQLVEATLSPDDGREVMRVTVLRARTSPDSAPTVLSGPEVAGPEGAKDDGFFPVPWEQGYHTAMEVRFTAGSFRELGPATAWFRTRVPLIAGEETTPLTRVLLAADSGNGISGAIDFTRYVFVNADLTVNLHRHPQGEWVCVDARTSVDGSGIGLAESGLHDEKGPLGRGSQTLYVAPRPKG</sequence>
<dbReference type="Pfam" id="PF13622">
    <property type="entry name" value="4HBT_3"/>
    <property type="match status" value="1"/>
</dbReference>
<comment type="caution">
    <text evidence="3">The sequence shown here is derived from an EMBL/GenBank/DDBJ whole genome shotgun (WGS) entry which is preliminary data.</text>
</comment>
<dbReference type="Pfam" id="PF20789">
    <property type="entry name" value="4HBT_3C"/>
    <property type="match status" value="1"/>
</dbReference>
<organism evidence="3 4">
    <name type="scientific">Streptomyces coryli</name>
    <dbReference type="NCBI Taxonomy" id="1128680"/>
    <lineage>
        <taxon>Bacteria</taxon>
        <taxon>Bacillati</taxon>
        <taxon>Actinomycetota</taxon>
        <taxon>Actinomycetes</taxon>
        <taxon>Kitasatosporales</taxon>
        <taxon>Streptomycetaceae</taxon>
        <taxon>Streptomyces</taxon>
    </lineage>
</organism>
<dbReference type="SUPFAM" id="SSF54637">
    <property type="entry name" value="Thioesterase/thiol ester dehydrase-isomerase"/>
    <property type="match status" value="2"/>
</dbReference>
<reference evidence="3 4" key="1">
    <citation type="submission" date="2020-02" db="EMBL/GenBank/DDBJ databases">
        <title>Whole-genome analyses of novel actinobacteria.</title>
        <authorList>
            <person name="Sahin N."/>
        </authorList>
    </citation>
    <scope>NUCLEOTIDE SEQUENCE [LARGE SCALE GENOMIC DNA]</scope>
    <source>
        <strain evidence="3 4">A7024</strain>
    </source>
</reference>
<evidence type="ECO:0000259" key="1">
    <source>
        <dbReference type="Pfam" id="PF13622"/>
    </source>
</evidence>
<dbReference type="InterPro" id="IPR042171">
    <property type="entry name" value="Acyl-CoA_hotdog"/>
</dbReference>
<dbReference type="InterPro" id="IPR049450">
    <property type="entry name" value="ACOT8-like_C"/>
</dbReference>
<dbReference type="AlphaFoldDB" id="A0A6G4TX68"/>
<proteinExistence type="predicted"/>
<keyword evidence="4" id="KW-1185">Reference proteome</keyword>
<gene>
    <name evidence="3" type="ORF">G5C51_07270</name>
</gene>
<dbReference type="RefSeq" id="WP_165233593.1">
    <property type="nucleotide sequence ID" value="NZ_JAAKZV010000019.1"/>
</dbReference>
<dbReference type="Proteomes" id="UP000481583">
    <property type="component" value="Unassembled WGS sequence"/>
</dbReference>
<evidence type="ECO:0000313" key="4">
    <source>
        <dbReference type="Proteomes" id="UP000481583"/>
    </source>
</evidence>
<evidence type="ECO:0000259" key="2">
    <source>
        <dbReference type="Pfam" id="PF20789"/>
    </source>
</evidence>
<dbReference type="InterPro" id="IPR049449">
    <property type="entry name" value="TesB_ACOT8-like_N"/>
</dbReference>
<name>A0A6G4TX68_9ACTN</name>
<evidence type="ECO:0000313" key="3">
    <source>
        <dbReference type="EMBL" id="NGN63708.1"/>
    </source>
</evidence>
<feature type="domain" description="Acyl-CoA thioesterase-like N-terminal HotDog" evidence="1">
    <location>
        <begin position="20"/>
        <end position="104"/>
    </location>
</feature>
<dbReference type="InterPro" id="IPR029069">
    <property type="entry name" value="HotDog_dom_sf"/>
</dbReference>
<protein>
    <submittedName>
        <fullName evidence="3">Thioesterase family protein</fullName>
    </submittedName>
</protein>
<accession>A0A6G4TX68</accession>
<dbReference type="Gene3D" id="2.40.160.210">
    <property type="entry name" value="Acyl-CoA thioesterase, double hotdog domain"/>
    <property type="match status" value="1"/>
</dbReference>
<feature type="domain" description="Acyl-CoA thioesterase-like C-terminal" evidence="2">
    <location>
        <begin position="125"/>
        <end position="257"/>
    </location>
</feature>
<dbReference type="EMBL" id="JAAKZV010000019">
    <property type="protein sequence ID" value="NGN63708.1"/>
    <property type="molecule type" value="Genomic_DNA"/>
</dbReference>